<dbReference type="InterPro" id="IPR041698">
    <property type="entry name" value="Methyltransf_25"/>
</dbReference>
<dbReference type="AlphaFoldDB" id="A0A0E9N5A8"/>
<dbReference type="STRING" id="1220578.FPE01S_04_02310"/>
<dbReference type="RefSeq" id="WP_046370973.1">
    <property type="nucleotide sequence ID" value="NZ_BBWV01000004.1"/>
</dbReference>
<feature type="domain" description="Methyltransferase" evidence="1">
    <location>
        <begin position="59"/>
        <end position="148"/>
    </location>
</feature>
<protein>
    <recommendedName>
        <fullName evidence="1">Methyltransferase domain-containing protein</fullName>
    </recommendedName>
</protein>
<dbReference type="Proteomes" id="UP000033121">
    <property type="component" value="Unassembled WGS sequence"/>
</dbReference>
<dbReference type="OrthoDB" id="9800454at2"/>
<dbReference type="Pfam" id="PF13649">
    <property type="entry name" value="Methyltransf_25"/>
    <property type="match status" value="1"/>
</dbReference>
<organism evidence="2 3">
    <name type="scientific">Flavihumibacter petaseus NBRC 106054</name>
    <dbReference type="NCBI Taxonomy" id="1220578"/>
    <lineage>
        <taxon>Bacteria</taxon>
        <taxon>Pseudomonadati</taxon>
        <taxon>Bacteroidota</taxon>
        <taxon>Chitinophagia</taxon>
        <taxon>Chitinophagales</taxon>
        <taxon>Chitinophagaceae</taxon>
        <taxon>Flavihumibacter</taxon>
    </lineage>
</organism>
<dbReference type="InterPro" id="IPR029063">
    <property type="entry name" value="SAM-dependent_MTases_sf"/>
</dbReference>
<evidence type="ECO:0000313" key="2">
    <source>
        <dbReference type="EMBL" id="GAO44988.1"/>
    </source>
</evidence>
<evidence type="ECO:0000313" key="3">
    <source>
        <dbReference type="Proteomes" id="UP000033121"/>
    </source>
</evidence>
<evidence type="ECO:0000259" key="1">
    <source>
        <dbReference type="Pfam" id="PF13649"/>
    </source>
</evidence>
<dbReference type="Gene3D" id="3.40.50.150">
    <property type="entry name" value="Vaccinia Virus protein VP39"/>
    <property type="match status" value="1"/>
</dbReference>
<gene>
    <name evidence="2" type="ORF">FPE01S_04_02310</name>
</gene>
<name>A0A0E9N5A8_9BACT</name>
<proteinExistence type="predicted"/>
<keyword evidence="3" id="KW-1185">Reference proteome</keyword>
<accession>A0A0E9N5A8</accession>
<dbReference type="EMBL" id="BBWV01000004">
    <property type="protein sequence ID" value="GAO44988.1"/>
    <property type="molecule type" value="Genomic_DNA"/>
</dbReference>
<reference evidence="2 3" key="1">
    <citation type="submission" date="2015-04" db="EMBL/GenBank/DDBJ databases">
        <title>Whole genome shotgun sequence of Flavihumibacter petaseus NBRC 106054.</title>
        <authorList>
            <person name="Miyazawa S."/>
            <person name="Hosoyama A."/>
            <person name="Hashimoto M."/>
            <person name="Noguchi M."/>
            <person name="Tsuchikane K."/>
            <person name="Ohji S."/>
            <person name="Yamazoe A."/>
            <person name="Ichikawa N."/>
            <person name="Kimura A."/>
            <person name="Fujita N."/>
        </authorList>
    </citation>
    <scope>NUCLEOTIDE SEQUENCE [LARGE SCALE GENOMIC DNA]</scope>
    <source>
        <strain evidence="2 3">NBRC 106054</strain>
    </source>
</reference>
<dbReference type="SUPFAM" id="SSF53335">
    <property type="entry name" value="S-adenosyl-L-methionine-dependent methyltransferases"/>
    <property type="match status" value="1"/>
</dbReference>
<comment type="caution">
    <text evidence="2">The sequence shown here is derived from an EMBL/GenBank/DDBJ whole genome shotgun (WGS) entry which is preliminary data.</text>
</comment>
<dbReference type="CDD" id="cd02440">
    <property type="entry name" value="AdoMet_MTases"/>
    <property type="match status" value="1"/>
</dbReference>
<sequence>MKWDNRSRASELLDLPGVPFEAIRQNLIELKTINHLLGGHRLNIQAVAALVKSRPGFSICEIGSGGGDNLASIRSWATSNGKSITTTGIDLNGECIRYARENDPGTRYLHSDYRQVTFSEKPDIIFSSLFCHHFSDDELVAQLKWMKEYCNIGFFINDLHRHPVAYYSIKWITALLSRSVLVKNDAPLSVLRGFRREEWVRLLRKAGIDDYQIRWAWAFRWSILAEVNQQ</sequence>